<name>A0A3M7LXQ8_9PLEO</name>
<keyword evidence="2" id="KW-1185">Reference proteome</keyword>
<protein>
    <submittedName>
        <fullName evidence="1">Uncharacterized protein</fullName>
    </submittedName>
</protein>
<sequence length="126" mass="14108">MCTFLLSMISYGGITPRLWQHHPESILGCNTTNVAPTAHPPEVARPPASQRDLTLNFLSHHYRLSSGLAQSPMTISVEPHQAGLQKYTETLKPVTHHSRNIRRRGQAKEVVQYSPRPGFFSISSHL</sequence>
<evidence type="ECO:0000313" key="2">
    <source>
        <dbReference type="Proteomes" id="UP000265663"/>
    </source>
</evidence>
<gene>
    <name evidence="1" type="ORF">GMOD_00002397</name>
</gene>
<dbReference type="Proteomes" id="UP000265663">
    <property type="component" value="Unassembled WGS sequence"/>
</dbReference>
<reference evidence="1 2" key="1">
    <citation type="journal article" date="2014" name="PLoS ONE">
        <title>De novo Genome Assembly of the Fungal Plant Pathogen Pyrenophora semeniperda.</title>
        <authorList>
            <person name="Soliai M.M."/>
            <person name="Meyer S.E."/>
            <person name="Udall J.A."/>
            <person name="Elzinga D.E."/>
            <person name="Hermansen R.A."/>
            <person name="Bodily P.M."/>
            <person name="Hart A.A."/>
            <person name="Coleman C.E."/>
        </authorList>
    </citation>
    <scope>NUCLEOTIDE SEQUENCE [LARGE SCALE GENOMIC DNA]</scope>
    <source>
        <strain evidence="1 2">CCB06</strain>
        <tissue evidence="1">Mycelium</tissue>
    </source>
</reference>
<evidence type="ECO:0000313" key="1">
    <source>
        <dbReference type="EMBL" id="RMZ67001.1"/>
    </source>
</evidence>
<accession>A0A3M7LXQ8</accession>
<dbReference type="EMBL" id="KE747809">
    <property type="protein sequence ID" value="RMZ67001.1"/>
    <property type="molecule type" value="Genomic_DNA"/>
</dbReference>
<organism evidence="1 2">
    <name type="scientific">Pyrenophora seminiperda CCB06</name>
    <dbReference type="NCBI Taxonomy" id="1302712"/>
    <lineage>
        <taxon>Eukaryota</taxon>
        <taxon>Fungi</taxon>
        <taxon>Dikarya</taxon>
        <taxon>Ascomycota</taxon>
        <taxon>Pezizomycotina</taxon>
        <taxon>Dothideomycetes</taxon>
        <taxon>Pleosporomycetidae</taxon>
        <taxon>Pleosporales</taxon>
        <taxon>Pleosporineae</taxon>
        <taxon>Pleosporaceae</taxon>
        <taxon>Pyrenophora</taxon>
    </lineage>
</organism>
<proteinExistence type="predicted"/>
<dbReference type="AlphaFoldDB" id="A0A3M7LXQ8"/>